<gene>
    <name evidence="1" type="ORF">ALC56_05530</name>
</gene>
<dbReference type="AlphaFoldDB" id="A0A151JXS4"/>
<proteinExistence type="predicted"/>
<accession>A0A151JXS4</accession>
<reference evidence="1 2" key="1">
    <citation type="submission" date="2016-03" db="EMBL/GenBank/DDBJ databases">
        <title>Trachymyrmex septentrionalis WGS genome.</title>
        <authorList>
            <person name="Nygaard S."/>
            <person name="Hu H."/>
            <person name="Boomsma J."/>
            <person name="Zhang G."/>
        </authorList>
    </citation>
    <scope>NUCLEOTIDE SEQUENCE [LARGE SCALE GENOMIC DNA]</scope>
    <source>
        <strain evidence="1">Tsep2-gDNA-1</strain>
        <tissue evidence="1">Whole body</tissue>
    </source>
</reference>
<feature type="non-terminal residue" evidence="1">
    <location>
        <position position="1"/>
    </location>
</feature>
<organism evidence="1 2">
    <name type="scientific">Trachymyrmex septentrionalis</name>
    <dbReference type="NCBI Taxonomy" id="34720"/>
    <lineage>
        <taxon>Eukaryota</taxon>
        <taxon>Metazoa</taxon>
        <taxon>Ecdysozoa</taxon>
        <taxon>Arthropoda</taxon>
        <taxon>Hexapoda</taxon>
        <taxon>Insecta</taxon>
        <taxon>Pterygota</taxon>
        <taxon>Neoptera</taxon>
        <taxon>Endopterygota</taxon>
        <taxon>Hymenoptera</taxon>
        <taxon>Apocrita</taxon>
        <taxon>Aculeata</taxon>
        <taxon>Formicoidea</taxon>
        <taxon>Formicidae</taxon>
        <taxon>Myrmicinae</taxon>
        <taxon>Trachymyrmex</taxon>
    </lineage>
</organism>
<dbReference type="Proteomes" id="UP000078541">
    <property type="component" value="Unassembled WGS sequence"/>
</dbReference>
<keyword evidence="2" id="KW-1185">Reference proteome</keyword>
<evidence type="ECO:0000313" key="1">
    <source>
        <dbReference type="EMBL" id="KYN40067.1"/>
    </source>
</evidence>
<sequence>ERDRLMNSGRGCRAVNPSVCSTYDERRRREREWMEKRQEEKMTRLGTRKSRHRGILVYDAPGAARRVTGSMLPVYSSEASALYEESVTLL</sequence>
<protein>
    <submittedName>
        <fullName evidence="1">Uncharacterized protein</fullName>
    </submittedName>
</protein>
<dbReference type="EMBL" id="KQ981537">
    <property type="protein sequence ID" value="KYN40067.1"/>
    <property type="molecule type" value="Genomic_DNA"/>
</dbReference>
<evidence type="ECO:0000313" key="2">
    <source>
        <dbReference type="Proteomes" id="UP000078541"/>
    </source>
</evidence>
<name>A0A151JXS4_9HYME</name>